<protein>
    <recommendedName>
        <fullName evidence="3">F-box domain-containing protein</fullName>
    </recommendedName>
</protein>
<gene>
    <name evidence="1" type="ORF">TWF696_008660</name>
</gene>
<evidence type="ECO:0008006" key="3">
    <source>
        <dbReference type="Google" id="ProtNLM"/>
    </source>
</evidence>
<dbReference type="EMBL" id="JAVHNQ010000007">
    <property type="protein sequence ID" value="KAK6341589.1"/>
    <property type="molecule type" value="Genomic_DNA"/>
</dbReference>
<dbReference type="Proteomes" id="UP001375240">
    <property type="component" value="Unassembled WGS sequence"/>
</dbReference>
<evidence type="ECO:0000313" key="2">
    <source>
        <dbReference type="Proteomes" id="UP001375240"/>
    </source>
</evidence>
<organism evidence="1 2">
    <name type="scientific">Orbilia brochopaga</name>
    <dbReference type="NCBI Taxonomy" id="3140254"/>
    <lineage>
        <taxon>Eukaryota</taxon>
        <taxon>Fungi</taxon>
        <taxon>Dikarya</taxon>
        <taxon>Ascomycota</taxon>
        <taxon>Pezizomycotina</taxon>
        <taxon>Orbiliomycetes</taxon>
        <taxon>Orbiliales</taxon>
        <taxon>Orbiliaceae</taxon>
        <taxon>Orbilia</taxon>
    </lineage>
</organism>
<evidence type="ECO:0000313" key="1">
    <source>
        <dbReference type="EMBL" id="KAK6341589.1"/>
    </source>
</evidence>
<sequence>MSLLVRAMGRFLPIEVVEIVLSHMDFTTLFNTYSDHIFIQDCWHILGPIARYRILRAARAAEDSAFDSMLDPGQKRMARCIAYEAYLGARSYQNAYVRHSLAHHHEPPSAATIAMIQRSLPAMTQLAAADPDHFLPAATHAVLMSIAGPLDIGLRPRDVWYIGNLNHHHSRMLRHLGGLSTARLIDLQQNLDVLDAFLQLRHNRRTCGEDSEGASPALDPSSPWCGHVDNCIQRRTTGLTLGILTSPEPWFVLLMRGADNPFDWGYLAIYHVLDRQWPLAKLVDGRAGTALMTELIMNRLGGLRTNITTIGRRIGMQSRTGVRAGKLRK</sequence>
<accession>A0AAV9UGT8</accession>
<name>A0AAV9UGT8_9PEZI</name>
<dbReference type="AlphaFoldDB" id="A0AAV9UGT8"/>
<keyword evidence="2" id="KW-1185">Reference proteome</keyword>
<reference evidence="1 2" key="1">
    <citation type="submission" date="2019-10" db="EMBL/GenBank/DDBJ databases">
        <authorList>
            <person name="Palmer J.M."/>
        </authorList>
    </citation>
    <scope>NUCLEOTIDE SEQUENCE [LARGE SCALE GENOMIC DNA]</scope>
    <source>
        <strain evidence="1 2">TWF696</strain>
    </source>
</reference>
<comment type="caution">
    <text evidence="1">The sequence shown here is derived from an EMBL/GenBank/DDBJ whole genome shotgun (WGS) entry which is preliminary data.</text>
</comment>
<proteinExistence type="predicted"/>